<gene>
    <name evidence="2" type="ORF">FHR82_000920</name>
</gene>
<dbReference type="InterPro" id="IPR050282">
    <property type="entry name" value="Cycloisomerase_2"/>
</dbReference>
<dbReference type="InterPro" id="IPR011048">
    <property type="entry name" value="Haem_d1_sf"/>
</dbReference>
<dbReference type="GO" id="GO:0016853">
    <property type="term" value="F:isomerase activity"/>
    <property type="evidence" value="ECO:0007669"/>
    <property type="project" value="UniProtKB-KW"/>
</dbReference>
<evidence type="ECO:0000313" key="2">
    <source>
        <dbReference type="EMBL" id="MBB4904710.1"/>
    </source>
</evidence>
<dbReference type="PANTHER" id="PTHR30344:SF1">
    <property type="entry name" value="6-PHOSPHOGLUCONOLACTONASE"/>
    <property type="match status" value="1"/>
</dbReference>
<dbReference type="GO" id="GO:0017057">
    <property type="term" value="F:6-phosphogluconolactonase activity"/>
    <property type="evidence" value="ECO:0007669"/>
    <property type="project" value="TreeGrafter"/>
</dbReference>
<evidence type="ECO:0000256" key="1">
    <source>
        <dbReference type="ARBA" id="ARBA00005564"/>
    </source>
</evidence>
<dbReference type="Pfam" id="PF10282">
    <property type="entry name" value="Lactonase"/>
    <property type="match status" value="1"/>
</dbReference>
<comment type="similarity">
    <text evidence="1">Belongs to the cycloisomerase 2 family.</text>
</comment>
<keyword evidence="3" id="KW-1185">Reference proteome</keyword>
<dbReference type="InterPro" id="IPR015943">
    <property type="entry name" value="WD40/YVTN_repeat-like_dom_sf"/>
</dbReference>
<comment type="caution">
    <text evidence="2">The sequence shown here is derived from an EMBL/GenBank/DDBJ whole genome shotgun (WGS) entry which is preliminary data.</text>
</comment>
<accession>A0A7W7VC66</accession>
<dbReference type="Proteomes" id="UP000520767">
    <property type="component" value="Unassembled WGS sequence"/>
</dbReference>
<protein>
    <submittedName>
        <fullName evidence="2">6-phosphogluconolactonase (Cycloisomerase 2 family)</fullName>
    </submittedName>
</protein>
<keyword evidence="2" id="KW-0413">Isomerase</keyword>
<name>A0A7W7VC66_9PSEU</name>
<proteinExistence type="inferred from homology"/>
<dbReference type="RefSeq" id="WP_184808927.1">
    <property type="nucleotide sequence ID" value="NZ_JACHJQ010000001.1"/>
</dbReference>
<dbReference type="InterPro" id="IPR019405">
    <property type="entry name" value="Lactonase_7-beta_prop"/>
</dbReference>
<sequence>MDVWVGSYTAATGGNGAGISTFRRSPDGALTPDRTLELASPSWLTAHPSAPVVYATNELGDGEITTVSTDLEVLGTISSGGADPCHLVVSADARHLLCSNYSSGSLSVFALAEDGTITGQTDLVRHEGSGPHPERQEAAHVHMAVVRDRIVNVVDLGTDEIRGYELAENGKLDPLSISAMPPGTGPRQLHRKPGSDLAYVAGEVAGTLVVVRETMPGSFEPVTVVAATTEPWTGDEPNWVAHLEIRGEKLYLSNRNPDVVTEFDISGEKPVALADHPSGAFPRHFAIAGGTVYVAAQKGDALVAFPVGGGEQVSYPTGTPTCVLVR</sequence>
<dbReference type="SUPFAM" id="SSF51004">
    <property type="entry name" value="C-terminal (heme d1) domain of cytochrome cd1-nitrite reductase"/>
    <property type="match status" value="1"/>
</dbReference>
<organism evidence="2 3">
    <name type="scientific">Actinophytocola algeriensis</name>
    <dbReference type="NCBI Taxonomy" id="1768010"/>
    <lineage>
        <taxon>Bacteria</taxon>
        <taxon>Bacillati</taxon>
        <taxon>Actinomycetota</taxon>
        <taxon>Actinomycetes</taxon>
        <taxon>Pseudonocardiales</taxon>
        <taxon>Pseudonocardiaceae</taxon>
    </lineage>
</organism>
<dbReference type="AlphaFoldDB" id="A0A7W7VC66"/>
<dbReference type="EMBL" id="JACHJQ010000001">
    <property type="protein sequence ID" value="MBB4904710.1"/>
    <property type="molecule type" value="Genomic_DNA"/>
</dbReference>
<dbReference type="PANTHER" id="PTHR30344">
    <property type="entry name" value="6-PHOSPHOGLUCONOLACTONASE-RELATED"/>
    <property type="match status" value="1"/>
</dbReference>
<evidence type="ECO:0000313" key="3">
    <source>
        <dbReference type="Proteomes" id="UP000520767"/>
    </source>
</evidence>
<reference evidence="2 3" key="1">
    <citation type="submission" date="2020-08" db="EMBL/GenBank/DDBJ databases">
        <title>Genomic Encyclopedia of Type Strains, Phase III (KMG-III): the genomes of soil and plant-associated and newly described type strains.</title>
        <authorList>
            <person name="Whitman W."/>
        </authorList>
    </citation>
    <scope>NUCLEOTIDE SEQUENCE [LARGE SCALE GENOMIC DNA]</scope>
    <source>
        <strain evidence="2 3">CECT 8960</strain>
    </source>
</reference>
<dbReference type="Gene3D" id="2.130.10.10">
    <property type="entry name" value="YVTN repeat-like/Quinoprotein amine dehydrogenase"/>
    <property type="match status" value="1"/>
</dbReference>